<dbReference type="OrthoDB" id="26525at2759"/>
<dbReference type="CDD" id="cd00051">
    <property type="entry name" value="EFh"/>
    <property type="match status" value="1"/>
</dbReference>
<evidence type="ECO:0000256" key="2">
    <source>
        <dbReference type="SAM" id="MobiDB-lite"/>
    </source>
</evidence>
<accession>A0A8K1CHS3</accession>
<dbReference type="EMBL" id="SPLM01000072">
    <property type="protein sequence ID" value="TMW63816.1"/>
    <property type="molecule type" value="Genomic_DNA"/>
</dbReference>
<protein>
    <recommendedName>
        <fullName evidence="3">EF-hand domain-containing protein</fullName>
    </recommendedName>
</protein>
<dbReference type="Pfam" id="PF13833">
    <property type="entry name" value="EF-hand_8"/>
    <property type="match status" value="1"/>
</dbReference>
<keyword evidence="5" id="KW-1185">Reference proteome</keyword>
<reference evidence="4" key="1">
    <citation type="submission" date="2019-03" db="EMBL/GenBank/DDBJ databases">
        <title>Long read genome sequence of the mycoparasitic Pythium oligandrum ATCC 38472 isolated from sugarbeet rhizosphere.</title>
        <authorList>
            <person name="Gaulin E."/>
        </authorList>
    </citation>
    <scope>NUCLEOTIDE SEQUENCE</scope>
    <source>
        <strain evidence="4">ATCC 38472_TT</strain>
    </source>
</reference>
<evidence type="ECO:0000259" key="3">
    <source>
        <dbReference type="PROSITE" id="PS50222"/>
    </source>
</evidence>
<feature type="region of interest" description="Disordered" evidence="2">
    <location>
        <begin position="170"/>
        <end position="193"/>
    </location>
</feature>
<keyword evidence="1" id="KW-0106">Calcium</keyword>
<dbReference type="Proteomes" id="UP000794436">
    <property type="component" value="Unassembled WGS sequence"/>
</dbReference>
<feature type="region of interest" description="Disordered" evidence="2">
    <location>
        <begin position="1"/>
        <end position="37"/>
    </location>
</feature>
<dbReference type="InterPro" id="IPR011992">
    <property type="entry name" value="EF-hand-dom_pair"/>
</dbReference>
<dbReference type="SUPFAM" id="SSF47473">
    <property type="entry name" value="EF-hand"/>
    <property type="match status" value="1"/>
</dbReference>
<dbReference type="InterPro" id="IPR002048">
    <property type="entry name" value="EF_hand_dom"/>
</dbReference>
<evidence type="ECO:0000256" key="1">
    <source>
        <dbReference type="ARBA" id="ARBA00022837"/>
    </source>
</evidence>
<name>A0A8K1CHS3_PYTOL</name>
<dbReference type="PROSITE" id="PS00018">
    <property type="entry name" value="EF_HAND_1"/>
    <property type="match status" value="2"/>
</dbReference>
<proteinExistence type="predicted"/>
<gene>
    <name evidence="4" type="ORF">Poli38472_002757</name>
</gene>
<feature type="domain" description="EF-hand" evidence="3">
    <location>
        <begin position="255"/>
        <end position="290"/>
    </location>
</feature>
<feature type="compositionally biased region" description="Polar residues" evidence="2">
    <location>
        <begin position="25"/>
        <end position="34"/>
    </location>
</feature>
<dbReference type="GO" id="GO:0005509">
    <property type="term" value="F:calcium ion binding"/>
    <property type="evidence" value="ECO:0007669"/>
    <property type="project" value="InterPro"/>
</dbReference>
<evidence type="ECO:0000313" key="5">
    <source>
        <dbReference type="Proteomes" id="UP000794436"/>
    </source>
</evidence>
<dbReference type="PROSITE" id="PS50222">
    <property type="entry name" value="EF_HAND_2"/>
    <property type="match status" value="2"/>
</dbReference>
<dbReference type="Gene3D" id="1.10.238.10">
    <property type="entry name" value="EF-hand"/>
    <property type="match status" value="2"/>
</dbReference>
<evidence type="ECO:0000313" key="4">
    <source>
        <dbReference type="EMBL" id="TMW63816.1"/>
    </source>
</evidence>
<comment type="caution">
    <text evidence="4">The sequence shown here is derived from an EMBL/GenBank/DDBJ whole genome shotgun (WGS) entry which is preliminary data.</text>
</comment>
<organism evidence="4 5">
    <name type="scientific">Pythium oligandrum</name>
    <name type="common">Mycoparasitic fungus</name>
    <dbReference type="NCBI Taxonomy" id="41045"/>
    <lineage>
        <taxon>Eukaryota</taxon>
        <taxon>Sar</taxon>
        <taxon>Stramenopiles</taxon>
        <taxon>Oomycota</taxon>
        <taxon>Peronosporomycetes</taxon>
        <taxon>Pythiales</taxon>
        <taxon>Pythiaceae</taxon>
        <taxon>Pythium</taxon>
    </lineage>
</organism>
<dbReference type="InterPro" id="IPR018247">
    <property type="entry name" value="EF_Hand_1_Ca_BS"/>
</dbReference>
<feature type="domain" description="EF-hand" evidence="3">
    <location>
        <begin position="206"/>
        <end position="241"/>
    </location>
</feature>
<dbReference type="AlphaFoldDB" id="A0A8K1CHS3"/>
<sequence>MGGGVSRPASEPPKLPSKVSKEPSKQSTGSTRSAVSVREPKVVTTIDGRIQKTLRELNITRRSAQAKVKTMNFERIVLRFAMARDAFEMIHSIYYQYADEDKGLDFDGLKAVLQALGAEMNECDMREIFYESDMVRDNSLSHNEFVISLAISYLLGLIANFENISRVFGQTPEEGESPAHDASPEDVIPSPRDGLITENSPVIIAKTLELIVTAYLLFDEDASGTIQIGEVRMVMQKHNESSNRKILERKSSGTMTKAIRAERIKELDLNRDGTITFQEFVLTFQNWVGVDDA</sequence>